<dbReference type="SMART" id="SM00850">
    <property type="entry name" value="LytTR"/>
    <property type="match status" value="1"/>
</dbReference>
<dbReference type="Pfam" id="PF04397">
    <property type="entry name" value="LytTR"/>
    <property type="match status" value="1"/>
</dbReference>
<dbReference type="PANTHER" id="PTHR37299:SF1">
    <property type="entry name" value="STAGE 0 SPORULATION PROTEIN A HOMOLOG"/>
    <property type="match status" value="1"/>
</dbReference>
<accession>A0A1M6UZI9</accession>
<dbReference type="GO" id="GO:0000156">
    <property type="term" value="F:phosphorelay response regulator activity"/>
    <property type="evidence" value="ECO:0007669"/>
    <property type="project" value="InterPro"/>
</dbReference>
<proteinExistence type="predicted"/>
<dbReference type="InterPro" id="IPR001789">
    <property type="entry name" value="Sig_transdc_resp-reg_receiver"/>
</dbReference>
<sequence>MRIAFCDDEKSQSIFLKDLTDKWEKLSGKSCDITVYTSAEEMLFENTGSFSFDFIILDIELDRMNGIDLAREIRNTDKQVTIAFLSNSREYVFEGYEVGAVRYLMKPLTKQQLFPLLTMVQKSLEEEKSYIIVGNEREKHKLLVKDISYVEALGHYIIIHMADRSLEVKKNMNEIAKEFGGDFITTHRSYLVNISWIERITRTDCFLSGGEKVPISRNSYESVNQAFISYYKGGEF</sequence>
<dbReference type="Pfam" id="PF00072">
    <property type="entry name" value="Response_reg"/>
    <property type="match status" value="1"/>
</dbReference>
<gene>
    <name evidence="6" type="ORF">SAMN02745136_03249</name>
</gene>
<dbReference type="OrthoDB" id="9788600at2"/>
<organism evidence="6 7">
    <name type="scientific">Anaerocolumna jejuensis DSM 15929</name>
    <dbReference type="NCBI Taxonomy" id="1121322"/>
    <lineage>
        <taxon>Bacteria</taxon>
        <taxon>Bacillati</taxon>
        <taxon>Bacillota</taxon>
        <taxon>Clostridia</taxon>
        <taxon>Lachnospirales</taxon>
        <taxon>Lachnospiraceae</taxon>
        <taxon>Anaerocolumna</taxon>
    </lineage>
</organism>
<dbReference type="RefSeq" id="WP_073277807.1">
    <property type="nucleotide sequence ID" value="NZ_FRAC01000016.1"/>
</dbReference>
<name>A0A1M6UZI9_9FIRM</name>
<dbReference type="Gene3D" id="2.40.50.1020">
    <property type="entry name" value="LytTr DNA-binding domain"/>
    <property type="match status" value="1"/>
</dbReference>
<keyword evidence="3" id="KW-0597">Phosphoprotein</keyword>
<dbReference type="STRING" id="1121322.SAMN02745136_03249"/>
<dbReference type="SMART" id="SM00448">
    <property type="entry name" value="REC"/>
    <property type="match status" value="1"/>
</dbReference>
<keyword evidence="7" id="KW-1185">Reference proteome</keyword>
<dbReference type="SUPFAM" id="SSF52172">
    <property type="entry name" value="CheY-like"/>
    <property type="match status" value="1"/>
</dbReference>
<evidence type="ECO:0000259" key="5">
    <source>
        <dbReference type="PROSITE" id="PS50930"/>
    </source>
</evidence>
<dbReference type="AlphaFoldDB" id="A0A1M6UZI9"/>
<feature type="domain" description="HTH LytTR-type" evidence="5">
    <location>
        <begin position="140"/>
        <end position="229"/>
    </location>
</feature>
<dbReference type="InterPro" id="IPR007492">
    <property type="entry name" value="LytTR_DNA-bd_dom"/>
</dbReference>
<evidence type="ECO:0000256" key="2">
    <source>
        <dbReference type="ARBA" id="ARBA00024867"/>
    </source>
</evidence>
<evidence type="ECO:0000313" key="7">
    <source>
        <dbReference type="Proteomes" id="UP000184386"/>
    </source>
</evidence>
<dbReference type="PROSITE" id="PS50110">
    <property type="entry name" value="RESPONSE_REGULATORY"/>
    <property type="match status" value="1"/>
</dbReference>
<comment type="function">
    <text evidence="2">May play the central regulatory role in sporulation. It may be an element of the effector pathway responsible for the activation of sporulation genes in response to nutritional stress. Spo0A may act in concert with spo0H (a sigma factor) to control the expression of some genes that are critical to the sporulation process.</text>
</comment>
<reference evidence="6 7" key="1">
    <citation type="submission" date="2016-11" db="EMBL/GenBank/DDBJ databases">
        <authorList>
            <person name="Jaros S."/>
            <person name="Januszkiewicz K."/>
            <person name="Wedrychowicz H."/>
        </authorList>
    </citation>
    <scope>NUCLEOTIDE SEQUENCE [LARGE SCALE GENOMIC DNA]</scope>
    <source>
        <strain evidence="6 7">DSM 15929</strain>
    </source>
</reference>
<evidence type="ECO:0000256" key="1">
    <source>
        <dbReference type="ARBA" id="ARBA00018672"/>
    </source>
</evidence>
<dbReference type="Proteomes" id="UP000184386">
    <property type="component" value="Unassembled WGS sequence"/>
</dbReference>
<feature type="domain" description="Response regulatory" evidence="4">
    <location>
        <begin position="2"/>
        <end position="121"/>
    </location>
</feature>
<evidence type="ECO:0000256" key="3">
    <source>
        <dbReference type="PROSITE-ProRule" id="PRU00169"/>
    </source>
</evidence>
<protein>
    <recommendedName>
        <fullName evidence="1">Stage 0 sporulation protein A homolog</fullName>
    </recommendedName>
</protein>
<dbReference type="InterPro" id="IPR011006">
    <property type="entry name" value="CheY-like_superfamily"/>
</dbReference>
<evidence type="ECO:0000313" key="6">
    <source>
        <dbReference type="EMBL" id="SHK74551.1"/>
    </source>
</evidence>
<feature type="modified residue" description="4-aspartylphosphate" evidence="3">
    <location>
        <position position="58"/>
    </location>
</feature>
<evidence type="ECO:0000259" key="4">
    <source>
        <dbReference type="PROSITE" id="PS50110"/>
    </source>
</evidence>
<dbReference type="Gene3D" id="3.40.50.2300">
    <property type="match status" value="1"/>
</dbReference>
<dbReference type="GO" id="GO:0003677">
    <property type="term" value="F:DNA binding"/>
    <property type="evidence" value="ECO:0007669"/>
    <property type="project" value="InterPro"/>
</dbReference>
<dbReference type="PANTHER" id="PTHR37299">
    <property type="entry name" value="TRANSCRIPTIONAL REGULATOR-RELATED"/>
    <property type="match status" value="1"/>
</dbReference>
<dbReference type="InterPro" id="IPR046947">
    <property type="entry name" value="LytR-like"/>
</dbReference>
<dbReference type="EMBL" id="FRAC01000016">
    <property type="protein sequence ID" value="SHK74551.1"/>
    <property type="molecule type" value="Genomic_DNA"/>
</dbReference>
<dbReference type="PROSITE" id="PS50930">
    <property type="entry name" value="HTH_LYTTR"/>
    <property type="match status" value="1"/>
</dbReference>